<proteinExistence type="inferred from homology"/>
<reference evidence="7" key="1">
    <citation type="submission" date="2016-11" db="EMBL/GenBank/DDBJ databases">
        <authorList>
            <person name="Varghese N."/>
            <person name="Submissions S."/>
        </authorList>
    </citation>
    <scope>NUCLEOTIDE SEQUENCE [LARGE SCALE GENOMIC DNA]</scope>
    <source>
        <strain evidence="7">CGMCC 1.8995</strain>
    </source>
</reference>
<dbReference type="GO" id="GO:0016020">
    <property type="term" value="C:membrane"/>
    <property type="evidence" value="ECO:0007669"/>
    <property type="project" value="UniProtKB-SubCell"/>
</dbReference>
<keyword evidence="5" id="KW-0963">Cytoplasm</keyword>
<dbReference type="EC" id="2.7.7.38" evidence="5"/>
<dbReference type="InterPro" id="IPR004528">
    <property type="entry name" value="KdsB"/>
</dbReference>
<evidence type="ECO:0000313" key="6">
    <source>
        <dbReference type="EMBL" id="SHG32999.1"/>
    </source>
</evidence>
<accession>A0A1M5IY75</accession>
<evidence type="ECO:0000256" key="1">
    <source>
        <dbReference type="ARBA" id="ARBA00004370"/>
    </source>
</evidence>
<dbReference type="GO" id="GO:0008690">
    <property type="term" value="F:3-deoxy-manno-octulosonate cytidylyltransferase activity"/>
    <property type="evidence" value="ECO:0007669"/>
    <property type="project" value="UniProtKB-UniRule"/>
</dbReference>
<dbReference type="NCBIfam" id="TIGR00466">
    <property type="entry name" value="kdsB"/>
    <property type="match status" value="1"/>
</dbReference>
<organism evidence="6 7">
    <name type="scientific">Marisediminitalea aggregata</name>
    <dbReference type="NCBI Taxonomy" id="634436"/>
    <lineage>
        <taxon>Bacteria</taxon>
        <taxon>Pseudomonadati</taxon>
        <taxon>Pseudomonadota</taxon>
        <taxon>Gammaproteobacteria</taxon>
        <taxon>Alteromonadales</taxon>
        <taxon>Alteromonadaceae</taxon>
        <taxon>Marisediminitalea</taxon>
    </lineage>
</organism>
<dbReference type="AlphaFoldDB" id="A0A1M5IY75"/>
<dbReference type="EMBL" id="FQWD01000003">
    <property type="protein sequence ID" value="SHG32999.1"/>
    <property type="molecule type" value="Genomic_DNA"/>
</dbReference>
<dbReference type="UniPathway" id="UPA00358">
    <property type="reaction ID" value="UER00476"/>
</dbReference>
<dbReference type="Gene3D" id="3.90.550.10">
    <property type="entry name" value="Spore Coat Polysaccharide Biosynthesis Protein SpsA, Chain A"/>
    <property type="match status" value="1"/>
</dbReference>
<dbReference type="RefSeq" id="WP_073321371.1">
    <property type="nucleotide sequence ID" value="NZ_FQWD01000003.1"/>
</dbReference>
<evidence type="ECO:0000313" key="7">
    <source>
        <dbReference type="Proteomes" id="UP000184520"/>
    </source>
</evidence>
<comment type="subcellular location">
    <subcellularLocation>
        <location evidence="5">Cytoplasm</location>
    </subcellularLocation>
    <subcellularLocation>
        <location evidence="1">Membrane</location>
    </subcellularLocation>
</comment>
<protein>
    <recommendedName>
        <fullName evidence="5">3-deoxy-manno-octulosonate cytidylyltransferase</fullName>
        <ecNumber evidence="5">2.7.7.38</ecNumber>
    </recommendedName>
    <alternativeName>
        <fullName evidence="5">CMP-2-keto-3-deoxyoctulosonic acid synthase</fullName>
        <shortName evidence="5">CKS</shortName>
        <shortName evidence="5">CMP-KDO synthase</shortName>
    </alternativeName>
</protein>
<dbReference type="CDD" id="cd02517">
    <property type="entry name" value="CMP-KDO-Synthetase"/>
    <property type="match status" value="1"/>
</dbReference>
<comment type="similarity">
    <text evidence="5">Belongs to the KdsB family.</text>
</comment>
<dbReference type="OrthoDB" id="9815559at2"/>
<name>A0A1M5IY75_9ALTE</name>
<dbReference type="HAMAP" id="MF_00057">
    <property type="entry name" value="KdsB"/>
    <property type="match status" value="1"/>
</dbReference>
<keyword evidence="4 5" id="KW-0448">Lipopolysaccharide biosynthesis</keyword>
<dbReference type="GO" id="GO:0009103">
    <property type="term" value="P:lipopolysaccharide biosynthetic process"/>
    <property type="evidence" value="ECO:0007669"/>
    <property type="project" value="UniProtKB-UniRule"/>
</dbReference>
<keyword evidence="2 5" id="KW-0808">Transferase</keyword>
<evidence type="ECO:0000256" key="3">
    <source>
        <dbReference type="ARBA" id="ARBA00022695"/>
    </source>
</evidence>
<evidence type="ECO:0000256" key="5">
    <source>
        <dbReference type="HAMAP-Rule" id="MF_00057"/>
    </source>
</evidence>
<comment type="function">
    <text evidence="5">Activates KDO (a required 8-carbon sugar) for incorporation into bacterial lipopolysaccharide in Gram-negative bacteria.</text>
</comment>
<gene>
    <name evidence="5" type="primary">kdsB</name>
    <name evidence="6" type="ORF">SAMN05216361_1850</name>
</gene>
<keyword evidence="3 5" id="KW-0548">Nucleotidyltransferase</keyword>
<sequence>MAFTVVIPARYQSSRFPGKPLVDIKGKPMIQHVVERAQEAGASAVIVATDDNRIASVAGEFAEVVMTDTAHTSGTERIAEVVRTKGIADEEIVVNVQGDEPFVPADNIKQVAENLAASESWQMSTLCTELHSPADVLNPNVVKVVASASGRAMYFSRSAIPFARDTMMAEPVSVDPTLYRRHIGLYAYRAQYIKQYVSYQPSALEHIESLEQLRALWYDDAIHVALAKCPPPVGIDTPEDLATLLTSLNAT</sequence>
<dbReference type="GO" id="GO:0005829">
    <property type="term" value="C:cytosol"/>
    <property type="evidence" value="ECO:0007669"/>
    <property type="project" value="TreeGrafter"/>
</dbReference>
<dbReference type="NCBIfam" id="NF003952">
    <property type="entry name" value="PRK05450.1-5"/>
    <property type="match status" value="1"/>
</dbReference>
<dbReference type="PANTHER" id="PTHR42866">
    <property type="entry name" value="3-DEOXY-MANNO-OCTULOSONATE CYTIDYLYLTRANSFERASE"/>
    <property type="match status" value="1"/>
</dbReference>
<dbReference type="Pfam" id="PF02348">
    <property type="entry name" value="CTP_transf_3"/>
    <property type="match status" value="1"/>
</dbReference>
<dbReference type="FunFam" id="3.90.550.10:FF:000011">
    <property type="entry name" value="3-deoxy-manno-octulosonate cytidylyltransferase"/>
    <property type="match status" value="1"/>
</dbReference>
<evidence type="ECO:0000256" key="2">
    <source>
        <dbReference type="ARBA" id="ARBA00022679"/>
    </source>
</evidence>
<dbReference type="SUPFAM" id="SSF53448">
    <property type="entry name" value="Nucleotide-diphospho-sugar transferases"/>
    <property type="match status" value="1"/>
</dbReference>
<dbReference type="InterPro" id="IPR029044">
    <property type="entry name" value="Nucleotide-diphossugar_trans"/>
</dbReference>
<comment type="catalytic activity">
    <reaction evidence="5">
        <text>3-deoxy-alpha-D-manno-oct-2-ulosonate + CTP = CMP-3-deoxy-beta-D-manno-octulosonate + diphosphate</text>
        <dbReference type="Rhea" id="RHEA:23448"/>
        <dbReference type="ChEBI" id="CHEBI:33019"/>
        <dbReference type="ChEBI" id="CHEBI:37563"/>
        <dbReference type="ChEBI" id="CHEBI:85986"/>
        <dbReference type="ChEBI" id="CHEBI:85987"/>
        <dbReference type="EC" id="2.7.7.38"/>
    </reaction>
</comment>
<evidence type="ECO:0000256" key="4">
    <source>
        <dbReference type="ARBA" id="ARBA00022985"/>
    </source>
</evidence>
<dbReference type="NCBIfam" id="NF003950">
    <property type="entry name" value="PRK05450.1-3"/>
    <property type="match status" value="1"/>
</dbReference>
<dbReference type="PANTHER" id="PTHR42866:SF2">
    <property type="entry name" value="3-DEOXY-MANNO-OCTULOSONATE CYTIDYLYLTRANSFERASE, MITOCHONDRIAL"/>
    <property type="match status" value="1"/>
</dbReference>
<comment type="pathway">
    <text evidence="5">Nucleotide-sugar biosynthesis; CMP-3-deoxy-D-manno-octulosonate biosynthesis; CMP-3-deoxy-D-manno-octulosonate from 3-deoxy-D-manno-octulosonate and CTP: step 1/1.</text>
</comment>
<dbReference type="STRING" id="634436.SAMN05216361_1850"/>
<dbReference type="Proteomes" id="UP000184520">
    <property type="component" value="Unassembled WGS sequence"/>
</dbReference>
<dbReference type="NCBIfam" id="NF009905">
    <property type="entry name" value="PRK13368.1"/>
    <property type="match status" value="1"/>
</dbReference>
<keyword evidence="7" id="KW-1185">Reference proteome</keyword>
<dbReference type="GO" id="GO:0033468">
    <property type="term" value="P:CMP-keto-3-deoxy-D-manno-octulosonic acid biosynthetic process"/>
    <property type="evidence" value="ECO:0007669"/>
    <property type="project" value="UniProtKB-UniRule"/>
</dbReference>
<dbReference type="InterPro" id="IPR003329">
    <property type="entry name" value="Cytidylyl_trans"/>
</dbReference>